<comment type="caution">
    <text evidence="6">The sequence shown here is derived from an EMBL/GenBank/DDBJ whole genome shotgun (WGS) entry which is preliminary data.</text>
</comment>
<reference evidence="7" key="1">
    <citation type="journal article" date="2019" name="Int. J. Syst. Evol. Microbiol.">
        <title>The Global Catalogue of Microorganisms (GCM) 10K type strain sequencing project: providing services to taxonomists for standard genome sequencing and annotation.</title>
        <authorList>
            <consortium name="The Broad Institute Genomics Platform"/>
            <consortium name="The Broad Institute Genome Sequencing Center for Infectious Disease"/>
            <person name="Wu L."/>
            <person name="Ma J."/>
        </authorList>
    </citation>
    <scope>NUCLEOTIDE SEQUENCE [LARGE SCALE GENOMIC DNA]</scope>
    <source>
        <strain evidence="7">CGMCC 1.18575</strain>
    </source>
</reference>
<dbReference type="GO" id="GO:0016787">
    <property type="term" value="F:hydrolase activity"/>
    <property type="evidence" value="ECO:0007669"/>
    <property type="project" value="UniProtKB-KW"/>
</dbReference>
<dbReference type="PANTHER" id="PTHR43301:SF3">
    <property type="entry name" value="ARABINAN ENDO-1,5-ALPHA-L-ARABINOSIDASE A-RELATED"/>
    <property type="match status" value="1"/>
</dbReference>
<accession>A0ABW0HY37</accession>
<dbReference type="Gene3D" id="2.115.10.20">
    <property type="entry name" value="Glycosyl hydrolase domain, family 43"/>
    <property type="match status" value="1"/>
</dbReference>
<dbReference type="RefSeq" id="WP_378137986.1">
    <property type="nucleotide sequence ID" value="NZ_JBHSMI010000052.1"/>
</dbReference>
<evidence type="ECO:0000313" key="6">
    <source>
        <dbReference type="EMBL" id="MFC5406101.1"/>
    </source>
</evidence>
<dbReference type="Pfam" id="PF04616">
    <property type="entry name" value="Glyco_hydro_43"/>
    <property type="match status" value="1"/>
</dbReference>
<sequence>MRLGEIHLRDPFVLSDESTGVYYLYGTIGQTAWGGQAIGFDAYTSRNLVDWEGPIPVFRPPSGFWADHHYWAPEVHLYQGSYYMFASFKADHRCRATQILISNSPLGPFVPHGEGPVTPPDWECLDGTLYVDDEGMPWLVFCREWTQVKDGEMRAVRLSRDLDRALGEPVLLFKASDAHWPIEAEGEGNFVTDAPFLVRQDDGQLLMMWSSHGIEGYAIGIARSATGHIAGPWVQEPELLFEKDGGHGMLFRSMEGQLLLSMHRPNIHPYERPVFVPIRNRDGRLKVILDTEIGQQINEEKSEE</sequence>
<evidence type="ECO:0000256" key="3">
    <source>
        <dbReference type="ARBA" id="ARBA00022801"/>
    </source>
</evidence>
<comment type="similarity">
    <text evidence="2 5">Belongs to the glycosyl hydrolase 43 family.</text>
</comment>
<organism evidence="6 7">
    <name type="scientific">Cohnella soli</name>
    <dbReference type="NCBI Taxonomy" id="425005"/>
    <lineage>
        <taxon>Bacteria</taxon>
        <taxon>Bacillati</taxon>
        <taxon>Bacillota</taxon>
        <taxon>Bacilli</taxon>
        <taxon>Bacillales</taxon>
        <taxon>Paenibacillaceae</taxon>
        <taxon>Cohnella</taxon>
    </lineage>
</organism>
<dbReference type="InterPro" id="IPR006710">
    <property type="entry name" value="Glyco_hydro_43"/>
</dbReference>
<dbReference type="Proteomes" id="UP001596113">
    <property type="component" value="Unassembled WGS sequence"/>
</dbReference>
<comment type="pathway">
    <text evidence="1">Glycan metabolism; L-arabinan degradation.</text>
</comment>
<gene>
    <name evidence="6" type="ORF">ACFPOF_25450</name>
</gene>
<name>A0ABW0HY37_9BACL</name>
<dbReference type="SUPFAM" id="SSF75005">
    <property type="entry name" value="Arabinanase/levansucrase/invertase"/>
    <property type="match status" value="1"/>
</dbReference>
<dbReference type="InterPro" id="IPR050727">
    <property type="entry name" value="GH43_arabinanases"/>
</dbReference>
<keyword evidence="7" id="KW-1185">Reference proteome</keyword>
<evidence type="ECO:0000256" key="1">
    <source>
        <dbReference type="ARBA" id="ARBA00004834"/>
    </source>
</evidence>
<evidence type="ECO:0000313" key="7">
    <source>
        <dbReference type="Proteomes" id="UP001596113"/>
    </source>
</evidence>
<evidence type="ECO:0000256" key="4">
    <source>
        <dbReference type="ARBA" id="ARBA00023295"/>
    </source>
</evidence>
<dbReference type="PANTHER" id="PTHR43301">
    <property type="entry name" value="ARABINAN ENDO-1,5-ALPHA-L-ARABINOSIDASE"/>
    <property type="match status" value="1"/>
</dbReference>
<keyword evidence="3 5" id="KW-0378">Hydrolase</keyword>
<evidence type="ECO:0000256" key="2">
    <source>
        <dbReference type="ARBA" id="ARBA00009865"/>
    </source>
</evidence>
<evidence type="ECO:0000256" key="5">
    <source>
        <dbReference type="RuleBase" id="RU361187"/>
    </source>
</evidence>
<dbReference type="InterPro" id="IPR023296">
    <property type="entry name" value="Glyco_hydro_beta-prop_sf"/>
</dbReference>
<proteinExistence type="inferred from homology"/>
<protein>
    <submittedName>
        <fullName evidence="6">Glycoside hydrolase family 43 protein</fullName>
    </submittedName>
</protein>
<dbReference type="EMBL" id="JBHSMI010000052">
    <property type="protein sequence ID" value="MFC5406101.1"/>
    <property type="molecule type" value="Genomic_DNA"/>
</dbReference>
<dbReference type="CDD" id="cd08981">
    <property type="entry name" value="GH43_Bt1873-like"/>
    <property type="match status" value="1"/>
</dbReference>
<keyword evidence="4 5" id="KW-0326">Glycosidase</keyword>